<evidence type="ECO:0000313" key="2">
    <source>
        <dbReference type="EMBL" id="MDL4839814.1"/>
    </source>
</evidence>
<dbReference type="RefSeq" id="WP_285930772.1">
    <property type="nucleotide sequence ID" value="NZ_JASTZU010000018.1"/>
</dbReference>
<dbReference type="InterPro" id="IPR050276">
    <property type="entry name" value="MshD_Acetyltransferase"/>
</dbReference>
<dbReference type="CDD" id="cd04301">
    <property type="entry name" value="NAT_SF"/>
    <property type="match status" value="1"/>
</dbReference>
<evidence type="ECO:0000313" key="3">
    <source>
        <dbReference type="Proteomes" id="UP001235343"/>
    </source>
</evidence>
<dbReference type="SUPFAM" id="SSF55729">
    <property type="entry name" value="Acyl-CoA N-acyltransferases (Nat)"/>
    <property type="match status" value="1"/>
</dbReference>
<dbReference type="Pfam" id="PF00583">
    <property type="entry name" value="Acetyltransf_1"/>
    <property type="match status" value="1"/>
</dbReference>
<reference evidence="2 3" key="1">
    <citation type="submission" date="2023-06" db="EMBL/GenBank/DDBJ databases">
        <title>Aquibacillus rhizosphaerae LR5S19.</title>
        <authorList>
            <person name="Sun J.-Q."/>
        </authorList>
    </citation>
    <scope>NUCLEOTIDE SEQUENCE [LARGE SCALE GENOMIC DNA]</scope>
    <source>
        <strain evidence="2 3">LR5S19</strain>
    </source>
</reference>
<dbReference type="PROSITE" id="PS51186">
    <property type="entry name" value="GNAT"/>
    <property type="match status" value="1"/>
</dbReference>
<evidence type="ECO:0000259" key="1">
    <source>
        <dbReference type="PROSITE" id="PS51186"/>
    </source>
</evidence>
<protein>
    <submittedName>
        <fullName evidence="2">GNAT family N-acetyltransferase</fullName>
    </submittedName>
</protein>
<dbReference type="InterPro" id="IPR000182">
    <property type="entry name" value="GNAT_dom"/>
</dbReference>
<name>A0ABT7L1T0_9BACI</name>
<dbReference type="InterPro" id="IPR016181">
    <property type="entry name" value="Acyl_CoA_acyltransferase"/>
</dbReference>
<dbReference type="PANTHER" id="PTHR43617:SF34">
    <property type="entry name" value="PUTATIVE-RELATED"/>
    <property type="match status" value="1"/>
</dbReference>
<dbReference type="PANTHER" id="PTHR43617">
    <property type="entry name" value="L-AMINO ACID N-ACETYLTRANSFERASE"/>
    <property type="match status" value="1"/>
</dbReference>
<dbReference type="Proteomes" id="UP001235343">
    <property type="component" value="Unassembled WGS sequence"/>
</dbReference>
<comment type="caution">
    <text evidence="2">The sequence shown here is derived from an EMBL/GenBank/DDBJ whole genome shotgun (WGS) entry which is preliminary data.</text>
</comment>
<gene>
    <name evidence="2" type="ORF">QQS35_05000</name>
</gene>
<dbReference type="Gene3D" id="3.40.630.30">
    <property type="match status" value="1"/>
</dbReference>
<feature type="domain" description="N-acetyltransferase" evidence="1">
    <location>
        <begin position="1"/>
        <end position="145"/>
    </location>
</feature>
<accession>A0ABT7L1T0</accession>
<sequence length="145" mass="16539">MDIRKPNDSELETIIQLSPQAIIDGTMGEVNPTKEKTKQLIEHLTEKGSYYLIAIDNDILMGWIFIGENRDSLTDKQNGFIYELFVREAFRGKGVARQLVQTAMNQLKQNGFSEVRLSAFAGNHVIKLYERMGFHIRTVSMSQSL</sequence>
<organism evidence="2 3">
    <name type="scientific">Aquibacillus rhizosphaerae</name>
    <dbReference type="NCBI Taxonomy" id="3051431"/>
    <lineage>
        <taxon>Bacteria</taxon>
        <taxon>Bacillati</taxon>
        <taxon>Bacillota</taxon>
        <taxon>Bacilli</taxon>
        <taxon>Bacillales</taxon>
        <taxon>Bacillaceae</taxon>
        <taxon>Aquibacillus</taxon>
    </lineage>
</organism>
<proteinExistence type="predicted"/>
<keyword evidence="3" id="KW-1185">Reference proteome</keyword>
<dbReference type="EMBL" id="JASTZU010000018">
    <property type="protein sequence ID" value="MDL4839814.1"/>
    <property type="molecule type" value="Genomic_DNA"/>
</dbReference>